<sequence>MDTSLICEVCNASNSILLSHCAMCKEQVKSDSEKLQILLKRFERFSFNGGEVDDTKVKMSELQSERDKLQRENRELTRRLQSLSSMEREPEYEEKILALECQLNELKSFKVMANALQTVTYIPLTQFKDIRSIPTNSPFQLDVGILDGRTVLRKQLYNTDPDGKLKQKLKDAVILHAKLDGADGTILSLIGAAELNQKQPQVFFEYMENGDLYSFLRSTTPSQLPWSKRIMMLANVAKGLTALHSLDIVHKHLSSHHILVNADLTAKLSGLFHSTKTQKGMESDFEIRWTAPEVVADTEMWSDKSDIYSFGLLMTQLDTFEAPYAHIRDRRGKPLGDLTLADLIRRAKPADQVMQHCYRDSPDWYRNLADRCLALDPAKRPSSIEIVRLLFAHILYPDIAPPKIQVHLGVTVVMASALLHSTQNGKQHPYCQLTLANHSTETRIDANNGCEPTWNENF</sequence>
<keyword evidence="3" id="KW-0808">Transferase</keyword>
<comment type="caution">
    <text evidence="3">The sequence shown here is derived from an EMBL/GenBank/DDBJ whole genome shotgun (WGS) entry which is preliminary data.</text>
</comment>
<feature type="coiled-coil region" evidence="1">
    <location>
        <begin position="52"/>
        <end position="86"/>
    </location>
</feature>
<dbReference type="InterPro" id="IPR035892">
    <property type="entry name" value="C2_domain_sf"/>
</dbReference>
<dbReference type="InterPro" id="IPR011009">
    <property type="entry name" value="Kinase-like_dom_sf"/>
</dbReference>
<protein>
    <submittedName>
        <fullName evidence="3">Kinase</fullName>
    </submittedName>
</protein>
<evidence type="ECO:0000313" key="3">
    <source>
        <dbReference type="EMBL" id="OQS02055.1"/>
    </source>
</evidence>
<dbReference type="Proteomes" id="UP000243217">
    <property type="component" value="Unassembled WGS sequence"/>
</dbReference>
<gene>
    <name evidence="3" type="ORF">THRCLA_05543</name>
</gene>
<feature type="non-terminal residue" evidence="3">
    <location>
        <position position="458"/>
    </location>
</feature>
<dbReference type="STRING" id="74557.A0A1V9ZVN8"/>
<dbReference type="EMBL" id="JNBS01001274">
    <property type="protein sequence ID" value="OQS02055.1"/>
    <property type="molecule type" value="Genomic_DNA"/>
</dbReference>
<dbReference type="CDD" id="cd14686">
    <property type="entry name" value="bZIP"/>
    <property type="match status" value="1"/>
</dbReference>
<organism evidence="3 4">
    <name type="scientific">Thraustotheca clavata</name>
    <dbReference type="NCBI Taxonomy" id="74557"/>
    <lineage>
        <taxon>Eukaryota</taxon>
        <taxon>Sar</taxon>
        <taxon>Stramenopiles</taxon>
        <taxon>Oomycota</taxon>
        <taxon>Saprolegniomycetes</taxon>
        <taxon>Saprolegniales</taxon>
        <taxon>Achlyaceae</taxon>
        <taxon>Thraustotheca</taxon>
    </lineage>
</organism>
<evidence type="ECO:0000313" key="4">
    <source>
        <dbReference type="Proteomes" id="UP000243217"/>
    </source>
</evidence>
<accession>A0A1V9ZVN8</accession>
<dbReference type="InterPro" id="IPR000719">
    <property type="entry name" value="Prot_kinase_dom"/>
</dbReference>
<dbReference type="GO" id="GO:0004674">
    <property type="term" value="F:protein serine/threonine kinase activity"/>
    <property type="evidence" value="ECO:0007669"/>
    <property type="project" value="TreeGrafter"/>
</dbReference>
<proteinExistence type="predicted"/>
<dbReference type="SUPFAM" id="SSF56112">
    <property type="entry name" value="Protein kinase-like (PK-like)"/>
    <property type="match status" value="1"/>
</dbReference>
<dbReference type="Gene3D" id="1.10.510.10">
    <property type="entry name" value="Transferase(Phosphotransferase) domain 1"/>
    <property type="match status" value="1"/>
</dbReference>
<keyword evidence="4" id="KW-1185">Reference proteome</keyword>
<keyword evidence="1" id="KW-0175">Coiled coil</keyword>
<dbReference type="PANTHER" id="PTHR44329">
    <property type="entry name" value="SERINE/THREONINE-PROTEIN KINASE TNNI3K-RELATED"/>
    <property type="match status" value="1"/>
</dbReference>
<dbReference type="Pfam" id="PF00168">
    <property type="entry name" value="C2"/>
    <property type="match status" value="1"/>
</dbReference>
<dbReference type="GO" id="GO:0005524">
    <property type="term" value="F:ATP binding"/>
    <property type="evidence" value="ECO:0007669"/>
    <property type="project" value="InterPro"/>
</dbReference>
<dbReference type="SUPFAM" id="SSF49562">
    <property type="entry name" value="C2 domain (Calcium/lipid-binding domain, CaLB)"/>
    <property type="match status" value="1"/>
</dbReference>
<dbReference type="InterPro" id="IPR000008">
    <property type="entry name" value="C2_dom"/>
</dbReference>
<dbReference type="Pfam" id="PF07714">
    <property type="entry name" value="PK_Tyr_Ser-Thr"/>
    <property type="match status" value="1"/>
</dbReference>
<feature type="domain" description="Protein kinase" evidence="2">
    <location>
        <begin position="116"/>
        <end position="396"/>
    </location>
</feature>
<dbReference type="PROSITE" id="PS50011">
    <property type="entry name" value="PROTEIN_KINASE_DOM"/>
    <property type="match status" value="1"/>
</dbReference>
<dbReference type="AlphaFoldDB" id="A0A1V9ZVN8"/>
<dbReference type="InterPro" id="IPR051681">
    <property type="entry name" value="Ser/Thr_Kinases-Pseudokinases"/>
</dbReference>
<evidence type="ECO:0000256" key="1">
    <source>
        <dbReference type="SAM" id="Coils"/>
    </source>
</evidence>
<keyword evidence="3" id="KW-0418">Kinase</keyword>
<reference evidence="3 4" key="1">
    <citation type="journal article" date="2014" name="Genome Biol. Evol.">
        <title>The secreted proteins of Achlya hypogyna and Thraustotheca clavata identify the ancestral oomycete secretome and reveal gene acquisitions by horizontal gene transfer.</title>
        <authorList>
            <person name="Misner I."/>
            <person name="Blouin N."/>
            <person name="Leonard G."/>
            <person name="Richards T.A."/>
            <person name="Lane C.E."/>
        </authorList>
    </citation>
    <scope>NUCLEOTIDE SEQUENCE [LARGE SCALE GENOMIC DNA]</scope>
    <source>
        <strain evidence="3 4">ATCC 34112</strain>
    </source>
</reference>
<evidence type="ECO:0000259" key="2">
    <source>
        <dbReference type="PROSITE" id="PS50011"/>
    </source>
</evidence>
<dbReference type="PANTHER" id="PTHR44329:SF214">
    <property type="entry name" value="PROTEIN KINASE DOMAIN-CONTAINING PROTEIN"/>
    <property type="match status" value="1"/>
</dbReference>
<name>A0A1V9ZVN8_9STRA</name>
<dbReference type="OrthoDB" id="4062651at2759"/>
<dbReference type="Gene3D" id="2.60.40.150">
    <property type="entry name" value="C2 domain"/>
    <property type="match status" value="1"/>
</dbReference>
<dbReference type="InterPro" id="IPR001245">
    <property type="entry name" value="Ser-Thr/Tyr_kinase_cat_dom"/>
</dbReference>